<dbReference type="PANTHER" id="PTHR10683">
    <property type="entry name" value="TRANSALDOLASE"/>
    <property type="match status" value="1"/>
</dbReference>
<accession>A0A917S6I9</accession>
<protein>
    <submittedName>
        <fullName evidence="2">Transaldolase</fullName>
    </submittedName>
</protein>
<dbReference type="AlphaFoldDB" id="A0A917S6I9"/>
<dbReference type="Proteomes" id="UP000654670">
    <property type="component" value="Unassembled WGS sequence"/>
</dbReference>
<evidence type="ECO:0000313" key="2">
    <source>
        <dbReference type="EMBL" id="GGL57082.1"/>
    </source>
</evidence>
<dbReference type="EMBL" id="BMOK01000008">
    <property type="protein sequence ID" value="GGL57082.1"/>
    <property type="molecule type" value="Genomic_DNA"/>
</dbReference>
<dbReference type="PANTHER" id="PTHR10683:SF40">
    <property type="entry name" value="FRUCTOSE-6-PHOSPHATE ALDOLASE 1-RELATED"/>
    <property type="match status" value="1"/>
</dbReference>
<reference evidence="2" key="1">
    <citation type="journal article" date="2014" name="Int. J. Syst. Evol. Microbiol.">
        <title>Complete genome sequence of Corynebacterium casei LMG S-19264T (=DSM 44701T), isolated from a smear-ripened cheese.</title>
        <authorList>
            <consortium name="US DOE Joint Genome Institute (JGI-PGF)"/>
            <person name="Walter F."/>
            <person name="Albersmeier A."/>
            <person name="Kalinowski J."/>
            <person name="Ruckert C."/>
        </authorList>
    </citation>
    <scope>NUCLEOTIDE SEQUENCE</scope>
    <source>
        <strain evidence="2">JCM 15325</strain>
    </source>
</reference>
<dbReference type="SUPFAM" id="SSF51569">
    <property type="entry name" value="Aldolase"/>
    <property type="match status" value="1"/>
</dbReference>
<sequence length="248" mass="27146">MDNKLNIKIYADGAVLDDMLSAYQSGFVSGFTTNPSLMKKAGVTDYVAFAQEVVEKIPDLPLSFEVFADDFETMEKEAEKIHAFGPNVFIKIPITNTKGESSIPLIRKLEAKGYSLNVTAILTTEQVEATVEALNPEVENIVSVFAGRIADTGRDPIPYMKKSVAICRAKKGANLLWASSRELFNVYEADRLGVDIITCTPEIIGKLKKVGKPLEQVSLDTVKGFNQDIQALGYSILTDSEKTVQSGK</sequence>
<gene>
    <name evidence="2" type="ORF">GCM10007968_21360</name>
</gene>
<reference evidence="2" key="2">
    <citation type="submission" date="2020-09" db="EMBL/GenBank/DDBJ databases">
        <authorList>
            <person name="Sun Q."/>
            <person name="Ohkuma M."/>
        </authorList>
    </citation>
    <scope>NUCLEOTIDE SEQUENCE</scope>
    <source>
        <strain evidence="2">JCM 15325</strain>
    </source>
</reference>
<dbReference type="Pfam" id="PF00923">
    <property type="entry name" value="TAL_FSA"/>
    <property type="match status" value="1"/>
</dbReference>
<dbReference type="InterPro" id="IPR001585">
    <property type="entry name" value="TAL/FSA"/>
</dbReference>
<dbReference type="RefSeq" id="WP_188803162.1">
    <property type="nucleotide sequence ID" value="NZ_BMOK01000008.1"/>
</dbReference>
<proteinExistence type="predicted"/>
<keyword evidence="1" id="KW-0704">Schiff base</keyword>
<dbReference type="InterPro" id="IPR013785">
    <property type="entry name" value="Aldolase_TIM"/>
</dbReference>
<dbReference type="GO" id="GO:0005975">
    <property type="term" value="P:carbohydrate metabolic process"/>
    <property type="evidence" value="ECO:0007669"/>
    <property type="project" value="InterPro"/>
</dbReference>
<dbReference type="NCBIfam" id="TIGR02134">
    <property type="entry name" value="transald_staph"/>
    <property type="match status" value="1"/>
</dbReference>
<evidence type="ECO:0000256" key="1">
    <source>
        <dbReference type="ARBA" id="ARBA00023270"/>
    </source>
</evidence>
<dbReference type="Gene3D" id="3.20.20.70">
    <property type="entry name" value="Aldolase class I"/>
    <property type="match status" value="1"/>
</dbReference>
<evidence type="ECO:0000313" key="3">
    <source>
        <dbReference type="Proteomes" id="UP000654670"/>
    </source>
</evidence>
<name>A0A917S6I9_9BACL</name>
<organism evidence="2 3">
    <name type="scientific">Sporolactobacillus putidus</name>
    <dbReference type="NCBI Taxonomy" id="492735"/>
    <lineage>
        <taxon>Bacteria</taxon>
        <taxon>Bacillati</taxon>
        <taxon>Bacillota</taxon>
        <taxon>Bacilli</taxon>
        <taxon>Bacillales</taxon>
        <taxon>Sporolactobacillaceae</taxon>
        <taxon>Sporolactobacillus</taxon>
    </lineage>
</organism>
<keyword evidence="3" id="KW-1185">Reference proteome</keyword>
<dbReference type="InterPro" id="IPR011861">
    <property type="entry name" value="Transald_staph-type"/>
</dbReference>
<comment type="caution">
    <text evidence="2">The sequence shown here is derived from an EMBL/GenBank/DDBJ whole genome shotgun (WGS) entry which is preliminary data.</text>
</comment>